<accession>A0AAW0RC64</accession>
<reference evidence="1 2" key="1">
    <citation type="submission" date="2023-01" db="EMBL/GenBank/DDBJ databases">
        <title>Analysis of 21 Apiospora genomes using comparative genomics revels a genus with tremendous synthesis potential of carbohydrate active enzymes and secondary metabolites.</title>
        <authorList>
            <person name="Sorensen T."/>
        </authorList>
    </citation>
    <scope>NUCLEOTIDE SEQUENCE [LARGE SCALE GENOMIC DNA]</scope>
    <source>
        <strain evidence="1 2">CBS 117206</strain>
    </source>
</reference>
<keyword evidence="2" id="KW-1185">Reference proteome</keyword>
<dbReference type="Proteomes" id="UP001392437">
    <property type="component" value="Unassembled WGS sequence"/>
</dbReference>
<dbReference type="EMBL" id="JAQQWP010000001">
    <property type="protein sequence ID" value="KAK8132351.1"/>
    <property type="molecule type" value="Genomic_DNA"/>
</dbReference>
<gene>
    <name evidence="1" type="ORF">PG999_000524</name>
</gene>
<proteinExistence type="predicted"/>
<dbReference type="Gene3D" id="3.30.420.40">
    <property type="match status" value="1"/>
</dbReference>
<evidence type="ECO:0000313" key="2">
    <source>
        <dbReference type="Proteomes" id="UP001392437"/>
    </source>
</evidence>
<protein>
    <submittedName>
        <fullName evidence="1">Mitochondrial-type heat shock 70</fullName>
    </submittedName>
</protein>
<dbReference type="PANTHER" id="PTHR14187:SF5">
    <property type="entry name" value="HEAT SHOCK 70 KDA PROTEIN 12A"/>
    <property type="match status" value="1"/>
</dbReference>
<keyword evidence="1" id="KW-0346">Stress response</keyword>
<dbReference type="PANTHER" id="PTHR14187">
    <property type="entry name" value="ALPHA KINASE/ELONGATION FACTOR 2 KINASE"/>
    <property type="match status" value="1"/>
</dbReference>
<evidence type="ECO:0000313" key="1">
    <source>
        <dbReference type="EMBL" id="KAK8132351.1"/>
    </source>
</evidence>
<organism evidence="1 2">
    <name type="scientific">Apiospora kogelbergensis</name>
    <dbReference type="NCBI Taxonomy" id="1337665"/>
    <lineage>
        <taxon>Eukaryota</taxon>
        <taxon>Fungi</taxon>
        <taxon>Dikarya</taxon>
        <taxon>Ascomycota</taxon>
        <taxon>Pezizomycotina</taxon>
        <taxon>Sordariomycetes</taxon>
        <taxon>Xylariomycetidae</taxon>
        <taxon>Amphisphaeriales</taxon>
        <taxon>Apiosporaceae</taxon>
        <taxon>Apiospora</taxon>
    </lineage>
</organism>
<sequence>MPPAKHGTKKAVKAGRALVIAIDFGTTNSGVAYGFTGDSNRPGQVKIGIVRQWPSTVPRNRDLQKVPTRLHYAADGKITWGYEIQDNINTLQWFKLLLMDKATIPGYLSDSTHLHEAQQMLNHMGKDATTVTADYLKLLWNHAITEIKREKGAGLVESTPFHVILTVPAVWPETARNRMRQAAERASILDNRLAGATSLKFISEPEAAAISILYSDFDDRPGVEKGTRFIVCDCGGGTVDIISYEVVKVRPELKIQECNIGNGGLCGATFLDQAFHKTLIAIIKQPTWDQFNQRLKNQIISDGWEDFIKPEFDGSDKPWDMQLAFGRSITFSKQELRDVFEPIVSQIGDLVNAQINGFDKREKDEHAAPEFLILVGGFGRNKYLYEYLKEKLVVDDIEILQPQGGKPWTAIARGAALSEILQKSLFTPITKRKARQSYGWVVEKVWDPSAHKEGHDAKEYDAVRGEWRALDQFDWPIVAGDDVSSSVVPFRYSLTFPMQQTGLVEYHCDVYKTASANPPARLDRTDISVKKVGELRLEFPIMVERLPVRRNEDEKYRALDFIQFGEIEGNSINFRATYRNETVGEMTLELDSVEPKEADDGFFVA</sequence>
<comment type="caution">
    <text evidence="1">The sequence shown here is derived from an EMBL/GenBank/DDBJ whole genome shotgun (WGS) entry which is preliminary data.</text>
</comment>
<dbReference type="CDD" id="cd10170">
    <property type="entry name" value="ASKHA_NBD_HSP70"/>
    <property type="match status" value="1"/>
</dbReference>
<name>A0AAW0RC64_9PEZI</name>
<dbReference type="InterPro" id="IPR043129">
    <property type="entry name" value="ATPase_NBD"/>
</dbReference>
<dbReference type="SUPFAM" id="SSF53067">
    <property type="entry name" value="Actin-like ATPase domain"/>
    <property type="match status" value="2"/>
</dbReference>
<dbReference type="AlphaFoldDB" id="A0AAW0RC64"/>